<dbReference type="GO" id="GO:0003677">
    <property type="term" value="F:DNA binding"/>
    <property type="evidence" value="ECO:0007669"/>
    <property type="project" value="UniProtKB-KW"/>
</dbReference>
<feature type="signal peptide" evidence="1">
    <location>
        <begin position="1"/>
        <end position="22"/>
    </location>
</feature>
<evidence type="ECO:0000259" key="2">
    <source>
        <dbReference type="SMART" id="SM00278"/>
    </source>
</evidence>
<keyword evidence="4" id="KW-1185">Reference proteome</keyword>
<dbReference type="AlphaFoldDB" id="A0A9J6RIN5"/>
<dbReference type="InterPro" id="IPR004509">
    <property type="entry name" value="Competence_ComEA_HhH"/>
</dbReference>
<dbReference type="PANTHER" id="PTHR21180:SF32">
    <property type="entry name" value="ENDONUCLEASE_EXONUCLEASE_PHOSPHATASE FAMILY DOMAIN-CONTAINING PROTEIN 1"/>
    <property type="match status" value="1"/>
</dbReference>
<keyword evidence="3" id="KW-0238">DNA-binding</keyword>
<comment type="caution">
    <text evidence="3">The sequence shown here is derived from an EMBL/GenBank/DDBJ whole genome shotgun (WGS) entry which is preliminary data.</text>
</comment>
<dbReference type="PANTHER" id="PTHR21180">
    <property type="entry name" value="ENDONUCLEASE/EXONUCLEASE/PHOSPHATASE FAMILY DOMAIN-CONTAINING PROTEIN 1"/>
    <property type="match status" value="1"/>
</dbReference>
<proteinExistence type="predicted"/>
<dbReference type="NCBIfam" id="TIGR00426">
    <property type="entry name" value="competence protein ComEA helix-hairpin-helix repeat region"/>
    <property type="match status" value="1"/>
</dbReference>
<evidence type="ECO:0000313" key="4">
    <source>
        <dbReference type="Proteomes" id="UP001069090"/>
    </source>
</evidence>
<dbReference type="SMART" id="SM00278">
    <property type="entry name" value="HhH1"/>
    <property type="match status" value="2"/>
</dbReference>
<dbReference type="GO" id="GO:0015627">
    <property type="term" value="C:type II protein secretion system complex"/>
    <property type="evidence" value="ECO:0007669"/>
    <property type="project" value="TreeGrafter"/>
</dbReference>
<gene>
    <name evidence="3" type="ORF">O0V09_02555</name>
</gene>
<keyword evidence="1" id="KW-0732">Signal</keyword>
<name>A0A9J6RIN5_9GAMM</name>
<dbReference type="SUPFAM" id="SSF47781">
    <property type="entry name" value="RuvA domain 2-like"/>
    <property type="match status" value="1"/>
</dbReference>
<dbReference type="InterPro" id="IPR051675">
    <property type="entry name" value="Endo/Exo/Phosphatase_dom_1"/>
</dbReference>
<dbReference type="Gene3D" id="1.10.150.280">
    <property type="entry name" value="AF1531-like domain"/>
    <property type="match status" value="1"/>
</dbReference>
<reference evidence="3 4" key="1">
    <citation type="submission" date="2022-12" db="EMBL/GenBank/DDBJ databases">
        <title>Dasania phycosphaerae sp. nov., isolated from particulate material of the south coast of Korea.</title>
        <authorList>
            <person name="Jiang Y."/>
        </authorList>
    </citation>
    <scope>NUCLEOTIDE SEQUENCE [LARGE SCALE GENOMIC DNA]</scope>
    <source>
        <strain evidence="3 4">GY-19</strain>
    </source>
</reference>
<dbReference type="EMBL" id="JAPTGG010000002">
    <property type="protein sequence ID" value="MCZ0864063.1"/>
    <property type="molecule type" value="Genomic_DNA"/>
</dbReference>
<accession>A0A9J6RIN5</accession>
<feature type="domain" description="Helix-hairpin-helix DNA-binding motif class 1" evidence="2">
    <location>
        <begin position="70"/>
        <end position="89"/>
    </location>
</feature>
<protein>
    <submittedName>
        <fullName evidence="3">ComEA family DNA-binding protein</fullName>
    </submittedName>
</protein>
<organism evidence="3 4">
    <name type="scientific">Dasania phycosphaerae</name>
    <dbReference type="NCBI Taxonomy" id="2950436"/>
    <lineage>
        <taxon>Bacteria</taxon>
        <taxon>Pseudomonadati</taxon>
        <taxon>Pseudomonadota</taxon>
        <taxon>Gammaproteobacteria</taxon>
        <taxon>Cellvibrionales</taxon>
        <taxon>Spongiibacteraceae</taxon>
        <taxon>Dasania</taxon>
    </lineage>
</organism>
<feature type="chain" id="PRO_5039889410" evidence="1">
    <location>
        <begin position="23"/>
        <end position="92"/>
    </location>
</feature>
<dbReference type="RefSeq" id="WP_258330221.1">
    <property type="nucleotide sequence ID" value="NZ_JAPTGG010000002.1"/>
</dbReference>
<dbReference type="InterPro" id="IPR003583">
    <property type="entry name" value="Hlx-hairpin-Hlx_DNA-bd_motif"/>
</dbReference>
<evidence type="ECO:0000313" key="3">
    <source>
        <dbReference type="EMBL" id="MCZ0864063.1"/>
    </source>
</evidence>
<sequence length="92" mass="9878">MKPLLTIIFCALLALPSATLWADSAPQQQEVNINTADAAQLAKGLKGVGGAKAKAIVEYRELNGSFKSAEELTEIKGIGVKLVQDNRERIKL</sequence>
<dbReference type="InterPro" id="IPR010994">
    <property type="entry name" value="RuvA_2-like"/>
</dbReference>
<dbReference type="Pfam" id="PF12836">
    <property type="entry name" value="HHH_3"/>
    <property type="match status" value="1"/>
</dbReference>
<dbReference type="GO" id="GO:0006281">
    <property type="term" value="P:DNA repair"/>
    <property type="evidence" value="ECO:0007669"/>
    <property type="project" value="InterPro"/>
</dbReference>
<dbReference type="GO" id="GO:0015628">
    <property type="term" value="P:protein secretion by the type II secretion system"/>
    <property type="evidence" value="ECO:0007669"/>
    <property type="project" value="TreeGrafter"/>
</dbReference>
<dbReference type="Proteomes" id="UP001069090">
    <property type="component" value="Unassembled WGS sequence"/>
</dbReference>
<evidence type="ECO:0000256" key="1">
    <source>
        <dbReference type="SAM" id="SignalP"/>
    </source>
</evidence>
<feature type="domain" description="Helix-hairpin-helix DNA-binding motif class 1" evidence="2">
    <location>
        <begin position="40"/>
        <end position="59"/>
    </location>
</feature>